<protein>
    <submittedName>
        <fullName evidence="2">SACS protein</fullName>
    </submittedName>
</protein>
<keyword evidence="3" id="KW-1185">Reference proteome</keyword>
<comment type="caution">
    <text evidence="2">The sequence shown here is derived from an EMBL/GenBank/DDBJ whole genome shotgun (WGS) entry which is preliminary data.</text>
</comment>
<reference evidence="2 3" key="1">
    <citation type="submission" date="2019-09" db="EMBL/GenBank/DDBJ databases">
        <title>Bird 10,000 Genomes (B10K) Project - Family phase.</title>
        <authorList>
            <person name="Zhang G."/>
        </authorList>
    </citation>
    <scope>NUCLEOTIDE SEQUENCE [LARGE SCALE GENOMIC DNA]</scope>
    <source>
        <strain evidence="2">B10K-DU-029-52</strain>
    </source>
</reference>
<feature type="non-terminal residue" evidence="2">
    <location>
        <position position="141"/>
    </location>
</feature>
<dbReference type="InterPro" id="IPR007842">
    <property type="entry name" value="HEPN_dom"/>
</dbReference>
<organism evidence="2 3">
    <name type="scientific">Origma solitaria</name>
    <dbReference type="NCBI Taxonomy" id="720586"/>
    <lineage>
        <taxon>Eukaryota</taxon>
        <taxon>Metazoa</taxon>
        <taxon>Chordata</taxon>
        <taxon>Craniata</taxon>
        <taxon>Vertebrata</taxon>
        <taxon>Euteleostomi</taxon>
        <taxon>Archelosauria</taxon>
        <taxon>Archosauria</taxon>
        <taxon>Dinosauria</taxon>
        <taxon>Saurischia</taxon>
        <taxon>Theropoda</taxon>
        <taxon>Coelurosauria</taxon>
        <taxon>Aves</taxon>
        <taxon>Neognathae</taxon>
        <taxon>Neoaves</taxon>
        <taxon>Telluraves</taxon>
        <taxon>Australaves</taxon>
        <taxon>Passeriformes</taxon>
        <taxon>Meliphagoidea</taxon>
        <taxon>Acanthizidae</taxon>
        <taxon>Origma</taxon>
    </lineage>
</organism>
<accession>A0A7K6DAR2</accession>
<dbReference type="PROSITE" id="PS50910">
    <property type="entry name" value="HEPN"/>
    <property type="match status" value="1"/>
</dbReference>
<dbReference type="OrthoDB" id="1262810at2759"/>
<dbReference type="Proteomes" id="UP000571324">
    <property type="component" value="Unassembled WGS sequence"/>
</dbReference>
<dbReference type="PANTHER" id="PTHR46919">
    <property type="entry name" value="ZINC FINGER, C3HC4 TYPE (RING FINGER) FAMILY PROTEIN"/>
    <property type="match status" value="1"/>
</dbReference>
<gene>
    <name evidence="2" type="primary">Sacs_1</name>
    <name evidence="2" type="ORF">ORISOL_R15997</name>
</gene>
<dbReference type="SUPFAM" id="SSF81593">
    <property type="entry name" value="Nucleotidyltransferase substrate binding subunit/domain"/>
    <property type="match status" value="1"/>
</dbReference>
<sequence length="141" mass="15632">MALTLSVPEALRWLRQAMSDLQAAHNDIRRCCPNWVLFKVHQALEKALVAAILCRGEAFEGPGGLMGLARWLEEKEPELRGLVQDVQRLCGCGVDGKATQYPNCHPFPVTPCEAFPSVDEEDVLKQAQKVLGTLKDHVGRK</sequence>
<evidence type="ECO:0000313" key="2">
    <source>
        <dbReference type="EMBL" id="NWV24029.1"/>
    </source>
</evidence>
<proteinExistence type="predicted"/>
<evidence type="ECO:0000313" key="3">
    <source>
        <dbReference type="Proteomes" id="UP000571324"/>
    </source>
</evidence>
<dbReference type="PANTHER" id="PTHR46919:SF2">
    <property type="entry name" value="SACSIN"/>
    <property type="match status" value="1"/>
</dbReference>
<dbReference type="Pfam" id="PF05168">
    <property type="entry name" value="HEPN"/>
    <property type="match status" value="1"/>
</dbReference>
<feature type="non-terminal residue" evidence="2">
    <location>
        <position position="1"/>
    </location>
</feature>
<dbReference type="Gene3D" id="1.20.120.330">
    <property type="entry name" value="Nucleotidyltransferases domain 2"/>
    <property type="match status" value="1"/>
</dbReference>
<dbReference type="EMBL" id="VZRL01003840">
    <property type="protein sequence ID" value="NWV24029.1"/>
    <property type="molecule type" value="Genomic_DNA"/>
</dbReference>
<evidence type="ECO:0000259" key="1">
    <source>
        <dbReference type="PROSITE" id="PS50910"/>
    </source>
</evidence>
<feature type="domain" description="HEPN" evidence="1">
    <location>
        <begin position="14"/>
        <end position="130"/>
    </location>
</feature>
<name>A0A7K6DAR2_9PASS</name>
<dbReference type="AlphaFoldDB" id="A0A7K6DAR2"/>